<organism evidence="3 4">
    <name type="scientific">Cebus imitator</name>
    <name type="common">Panamanian white-faced capuchin</name>
    <name type="synonym">Cebus capucinus imitator</name>
    <dbReference type="NCBI Taxonomy" id="2715852"/>
    <lineage>
        <taxon>Eukaryota</taxon>
        <taxon>Metazoa</taxon>
        <taxon>Chordata</taxon>
        <taxon>Craniata</taxon>
        <taxon>Vertebrata</taxon>
        <taxon>Euteleostomi</taxon>
        <taxon>Mammalia</taxon>
        <taxon>Eutheria</taxon>
        <taxon>Euarchontoglires</taxon>
        <taxon>Primates</taxon>
        <taxon>Haplorrhini</taxon>
        <taxon>Platyrrhini</taxon>
        <taxon>Cebidae</taxon>
        <taxon>Cebinae</taxon>
        <taxon>Cebus</taxon>
    </lineage>
</organism>
<keyword evidence="2" id="KW-0732">Signal</keyword>
<proteinExistence type="inferred from homology"/>
<feature type="signal peptide" evidence="2">
    <location>
        <begin position="1"/>
        <end position="19"/>
    </location>
</feature>
<feature type="chain" id="PRO_5014348580" evidence="2">
    <location>
        <begin position="20"/>
        <end position="215"/>
    </location>
</feature>
<name>A0A2K5PDM7_CEBIM</name>
<dbReference type="InterPro" id="IPR012674">
    <property type="entry name" value="Calycin"/>
</dbReference>
<sequence>MRPGLLVLALVLVLVPASGSQVQEGHPRESHTLNWDKFSGFWYILATATNAQGFLPARDKRKLGASVVRVHKVGQLRVLFAFSRLKGCQSQEVTLRKDGKKPVFRNTCAYAAGPREGTQSLLDTLKGVKGFHVLSTDYSYGLVYLRLGRAAQNYKNLLLFHRQNVSSFQSLKEFMDTCDILELSKTAVILPKDSKLCPRPFALLPALGPSHRGAG</sequence>
<dbReference type="InterPro" id="IPR022272">
    <property type="entry name" value="Lipocalin_CS"/>
</dbReference>
<dbReference type="SUPFAM" id="SSF50814">
    <property type="entry name" value="Lipocalins"/>
    <property type="match status" value="1"/>
</dbReference>
<gene>
    <name evidence="3" type="primary">LCN10</name>
</gene>
<keyword evidence="4" id="KW-1185">Reference proteome</keyword>
<reference evidence="3" key="1">
    <citation type="submission" date="2025-08" db="UniProtKB">
        <authorList>
            <consortium name="Ensembl"/>
        </authorList>
    </citation>
    <scope>IDENTIFICATION</scope>
</reference>
<accession>A0A2K5PDM7</accession>
<dbReference type="InterPro" id="IPR002345">
    <property type="entry name" value="Lipocalin"/>
</dbReference>
<evidence type="ECO:0000313" key="3">
    <source>
        <dbReference type="Ensembl" id="ENSCCAP00000001738.1"/>
    </source>
</evidence>
<evidence type="ECO:0000313" key="4">
    <source>
        <dbReference type="Proteomes" id="UP000233040"/>
    </source>
</evidence>
<dbReference type="AlphaFoldDB" id="A0A2K5PDM7"/>
<dbReference type="Ensembl" id="ENSCCAT00000011822.1">
    <property type="protein sequence ID" value="ENSCCAP00000001738.1"/>
    <property type="gene ID" value="ENSCCAG00000011020.1"/>
</dbReference>
<dbReference type="GO" id="GO:0036094">
    <property type="term" value="F:small molecule binding"/>
    <property type="evidence" value="ECO:0007669"/>
    <property type="project" value="InterPro"/>
</dbReference>
<dbReference type="GeneTree" id="ENSGT01050000244868"/>
<dbReference type="OMA" id="SWTQEFF"/>
<dbReference type="STRING" id="9516.ENSCCAP00000001738"/>
<dbReference type="Proteomes" id="UP000233040">
    <property type="component" value="Unassembled WGS sequence"/>
</dbReference>
<evidence type="ECO:0000256" key="2">
    <source>
        <dbReference type="SAM" id="SignalP"/>
    </source>
</evidence>
<dbReference type="PROSITE" id="PS00213">
    <property type="entry name" value="LIPOCALIN"/>
    <property type="match status" value="1"/>
</dbReference>
<dbReference type="PANTHER" id="PTHR11430">
    <property type="entry name" value="LIPOCALIN"/>
    <property type="match status" value="1"/>
</dbReference>
<dbReference type="PANTHER" id="PTHR11430:SF79">
    <property type="entry name" value="EPIDIDYMAL-SPECIFIC LIPOCALIN-10"/>
    <property type="match status" value="1"/>
</dbReference>
<evidence type="ECO:0000256" key="1">
    <source>
        <dbReference type="ARBA" id="ARBA00006889"/>
    </source>
</evidence>
<comment type="similarity">
    <text evidence="1">Belongs to the calycin superfamily. Lipocalin family.</text>
</comment>
<dbReference type="CDD" id="cd19425">
    <property type="entry name" value="lipocalin_10-like"/>
    <property type="match status" value="1"/>
</dbReference>
<dbReference type="Gene3D" id="2.40.128.20">
    <property type="match status" value="1"/>
</dbReference>
<protein>
    <submittedName>
        <fullName evidence="3">Lipocalin 10</fullName>
    </submittedName>
</protein>
<reference evidence="3" key="2">
    <citation type="submission" date="2025-09" db="UniProtKB">
        <authorList>
            <consortium name="Ensembl"/>
        </authorList>
    </citation>
    <scope>IDENTIFICATION</scope>
</reference>